<organism evidence="8 9">
    <name type="scientific">Urochloa decumbens</name>
    <dbReference type="NCBI Taxonomy" id="240449"/>
    <lineage>
        <taxon>Eukaryota</taxon>
        <taxon>Viridiplantae</taxon>
        <taxon>Streptophyta</taxon>
        <taxon>Embryophyta</taxon>
        <taxon>Tracheophyta</taxon>
        <taxon>Spermatophyta</taxon>
        <taxon>Magnoliopsida</taxon>
        <taxon>Liliopsida</taxon>
        <taxon>Poales</taxon>
        <taxon>Poaceae</taxon>
        <taxon>PACMAD clade</taxon>
        <taxon>Panicoideae</taxon>
        <taxon>Panicodae</taxon>
        <taxon>Paniceae</taxon>
        <taxon>Melinidinae</taxon>
        <taxon>Urochloa</taxon>
    </lineage>
</organism>
<dbReference type="InterPro" id="IPR008271">
    <property type="entry name" value="Ser/Thr_kinase_AS"/>
</dbReference>
<keyword evidence="3 6" id="KW-0547">Nucleotide-binding</keyword>
<keyword evidence="4" id="KW-0418">Kinase</keyword>
<keyword evidence="9" id="KW-1185">Reference proteome</keyword>
<dbReference type="InterPro" id="IPR011009">
    <property type="entry name" value="Kinase-like_dom_sf"/>
</dbReference>
<evidence type="ECO:0000256" key="4">
    <source>
        <dbReference type="ARBA" id="ARBA00022777"/>
    </source>
</evidence>
<dbReference type="InterPro" id="IPR001245">
    <property type="entry name" value="Ser-Thr/Tyr_kinase_cat_dom"/>
</dbReference>
<proteinExistence type="predicted"/>
<dbReference type="SUPFAM" id="SSF56112">
    <property type="entry name" value="Protein kinase-like (PK-like)"/>
    <property type="match status" value="2"/>
</dbReference>
<keyword evidence="5 6" id="KW-0067">ATP-binding</keyword>
<evidence type="ECO:0000256" key="1">
    <source>
        <dbReference type="ARBA" id="ARBA00022527"/>
    </source>
</evidence>
<dbReference type="PROSITE" id="PS50011">
    <property type="entry name" value="PROTEIN_KINASE_DOM"/>
    <property type="match status" value="2"/>
</dbReference>
<dbReference type="GO" id="GO:0004674">
    <property type="term" value="F:protein serine/threonine kinase activity"/>
    <property type="evidence" value="ECO:0007669"/>
    <property type="project" value="UniProtKB-KW"/>
</dbReference>
<gene>
    <name evidence="8" type="ORF">URODEC1_LOCUS58836</name>
</gene>
<dbReference type="AlphaFoldDB" id="A0ABC9AYC8"/>
<reference evidence="8 9" key="2">
    <citation type="submission" date="2024-10" db="EMBL/GenBank/DDBJ databases">
        <authorList>
            <person name="Ryan C."/>
        </authorList>
    </citation>
    <scope>NUCLEOTIDE SEQUENCE [LARGE SCALE GENOMIC DNA]</scope>
</reference>
<protein>
    <recommendedName>
        <fullName evidence="7">Protein kinase domain-containing protein</fullName>
    </recommendedName>
</protein>
<dbReference type="InterPro" id="IPR017441">
    <property type="entry name" value="Protein_kinase_ATP_BS"/>
</dbReference>
<evidence type="ECO:0000313" key="9">
    <source>
        <dbReference type="Proteomes" id="UP001497457"/>
    </source>
</evidence>
<sequence length="675" mass="76061">MMFPTFFFLVVREDEMRSITSNYSTLIGKGGFGEVYSGILDADYDLVAVKRYIRDDLRKEFMKEVRIHSKMKHKNVVKLIGYCISEINLTLVTEYISKGNLDDILHNSDTSIPLDTRLGIAIGCAEALSYMHSMHLSSDCLICHGDIKPANILLNDDFTAKVSDFGLSRLLSGGITQYTSKVIGSMNYMDPECLRTGCVTPRSDVYSFGIVLLELIARKRVVEGDVYLVGTFASAKGRGLRELFDPAIAEQNNILILLEMVKLANACLSMEISKRPQMNDLAKGLRVLISDAKSTHESPSYHSILSTYHAWPKIDKQDDKVQLKKSWSILKRNPSSSMILQDLSDVRKFTKKELNEITKNFSYQLGGSTPAMFYKGTLEDNTAVAVSKFLCFADYEEEFINSGIILSKIVHKNIIKLLGYCLEAEALILIYEYATKGSLLDILVTRDHFPLDKRMKIAIKTAEALQYLHSPATGIIGHGRVAATTIFLDDNFSPKLTGFSQACKLVKEGEVTDSLVSRELLEKILYDDPSRYASVLMNLERDVYRFGGVLFAIISRENNISLDDLIVKFTKAYQTDNSGKAFFDKDITAQEDITVLENIGRLALKCTISDVDEMILRPTMKEAAEELHIIRRSWKEHRTVESTQATETEARASTSAEQKLPNLMRHLYGYRRIQL</sequence>
<dbReference type="InterPro" id="IPR045274">
    <property type="entry name" value="WAK-like"/>
</dbReference>
<dbReference type="EMBL" id="OZ075133">
    <property type="protein sequence ID" value="CAL4987486.1"/>
    <property type="molecule type" value="Genomic_DNA"/>
</dbReference>
<evidence type="ECO:0000256" key="6">
    <source>
        <dbReference type="PROSITE-ProRule" id="PRU10141"/>
    </source>
</evidence>
<dbReference type="InterPro" id="IPR000719">
    <property type="entry name" value="Prot_kinase_dom"/>
</dbReference>
<dbReference type="Gene3D" id="1.10.510.10">
    <property type="entry name" value="Transferase(Phosphotransferase) domain 1"/>
    <property type="match status" value="2"/>
</dbReference>
<dbReference type="Proteomes" id="UP001497457">
    <property type="component" value="Chromosome 23rd"/>
</dbReference>
<dbReference type="PROSITE" id="PS00108">
    <property type="entry name" value="PROTEIN_KINASE_ST"/>
    <property type="match status" value="1"/>
</dbReference>
<keyword evidence="2" id="KW-0808">Transferase</keyword>
<dbReference type="PANTHER" id="PTHR27005:SF305">
    <property type="entry name" value="WALL-ASSOCIATED KINASE 2-LIKE PROTEIN"/>
    <property type="match status" value="1"/>
</dbReference>
<keyword evidence="1" id="KW-0723">Serine/threonine-protein kinase</keyword>
<evidence type="ECO:0000256" key="5">
    <source>
        <dbReference type="ARBA" id="ARBA00022840"/>
    </source>
</evidence>
<dbReference type="Pfam" id="PF07714">
    <property type="entry name" value="PK_Tyr_Ser-Thr"/>
    <property type="match status" value="2"/>
</dbReference>
<name>A0ABC9AYC8_9POAL</name>
<dbReference type="PANTHER" id="PTHR27005">
    <property type="entry name" value="WALL-ASSOCIATED RECEPTOR KINASE-LIKE 21"/>
    <property type="match status" value="1"/>
</dbReference>
<evidence type="ECO:0000256" key="2">
    <source>
        <dbReference type="ARBA" id="ARBA00022679"/>
    </source>
</evidence>
<evidence type="ECO:0000313" key="8">
    <source>
        <dbReference type="EMBL" id="CAL4987486.1"/>
    </source>
</evidence>
<dbReference type="PROSITE" id="PS00107">
    <property type="entry name" value="PROTEIN_KINASE_ATP"/>
    <property type="match status" value="1"/>
</dbReference>
<dbReference type="FunFam" id="1.10.510.10:FF:000474">
    <property type="entry name" value="Wall-associated receptor kinase 3"/>
    <property type="match status" value="1"/>
</dbReference>
<dbReference type="Gene3D" id="3.30.200.20">
    <property type="entry name" value="Phosphorylase Kinase, domain 1"/>
    <property type="match status" value="2"/>
</dbReference>
<evidence type="ECO:0000259" key="7">
    <source>
        <dbReference type="PROSITE" id="PS50011"/>
    </source>
</evidence>
<feature type="domain" description="Protein kinase" evidence="7">
    <location>
        <begin position="21"/>
        <end position="289"/>
    </location>
</feature>
<dbReference type="GO" id="GO:0005524">
    <property type="term" value="F:ATP binding"/>
    <property type="evidence" value="ECO:0007669"/>
    <property type="project" value="UniProtKB-UniRule"/>
</dbReference>
<evidence type="ECO:0000256" key="3">
    <source>
        <dbReference type="ARBA" id="ARBA00022741"/>
    </source>
</evidence>
<feature type="domain" description="Protein kinase" evidence="7">
    <location>
        <begin position="359"/>
        <end position="663"/>
    </location>
</feature>
<dbReference type="SMART" id="SM00220">
    <property type="entry name" value="S_TKc"/>
    <property type="match status" value="1"/>
</dbReference>
<accession>A0ABC9AYC8</accession>
<feature type="binding site" evidence="6">
    <location>
        <position position="50"/>
    </location>
    <ligand>
        <name>ATP</name>
        <dbReference type="ChEBI" id="CHEBI:30616"/>
    </ligand>
</feature>
<reference evidence="9" key="1">
    <citation type="submission" date="2024-06" db="EMBL/GenBank/DDBJ databases">
        <authorList>
            <person name="Ryan C."/>
        </authorList>
    </citation>
    <scope>NUCLEOTIDE SEQUENCE [LARGE SCALE GENOMIC DNA]</scope>
</reference>